<keyword evidence="1" id="KW-0812">Transmembrane</keyword>
<reference evidence="2 3" key="1">
    <citation type="submission" date="2020-10" db="EMBL/GenBank/DDBJ databases">
        <title>Ca. Dormibacterota MAGs.</title>
        <authorList>
            <person name="Montgomery K."/>
        </authorList>
    </citation>
    <scope>NUCLEOTIDE SEQUENCE [LARGE SCALE GENOMIC DNA]</scope>
    <source>
        <strain evidence="2">SC8811_S16_3</strain>
    </source>
</reference>
<evidence type="ECO:0000256" key="1">
    <source>
        <dbReference type="SAM" id="Phobius"/>
    </source>
</evidence>
<gene>
    <name evidence="2" type="ORF">JF888_03025</name>
</gene>
<keyword evidence="1" id="KW-1133">Transmembrane helix</keyword>
<protein>
    <submittedName>
        <fullName evidence="2">Uncharacterized protein</fullName>
    </submittedName>
</protein>
<proteinExistence type="predicted"/>
<name>A0A934KFW2_9BACT</name>
<keyword evidence="1" id="KW-0472">Membrane</keyword>
<evidence type="ECO:0000313" key="2">
    <source>
        <dbReference type="EMBL" id="MBJ7602158.1"/>
    </source>
</evidence>
<evidence type="ECO:0000313" key="3">
    <source>
        <dbReference type="Proteomes" id="UP000620075"/>
    </source>
</evidence>
<sequence>MKPQLAAQDVQAGQTLVMFALVSAFVLSAVIALVANAQMLYINFNRADDAALLGAQAGASALDPNSIYTDHVQLDQELALSRCNRAARQAPYIIEVDCSATPTVVTARVVLRVPLPIPVVPPPDISATRTASIAYGGSQGGF</sequence>
<dbReference type="RefSeq" id="WP_338176557.1">
    <property type="nucleotide sequence ID" value="NZ_JAEKNQ010000015.1"/>
</dbReference>
<dbReference type="Proteomes" id="UP000620075">
    <property type="component" value="Unassembled WGS sequence"/>
</dbReference>
<comment type="caution">
    <text evidence="2">The sequence shown here is derived from an EMBL/GenBank/DDBJ whole genome shotgun (WGS) entry which is preliminary data.</text>
</comment>
<feature type="transmembrane region" description="Helical" evidence="1">
    <location>
        <begin position="12"/>
        <end position="35"/>
    </location>
</feature>
<accession>A0A934KFW2</accession>
<dbReference type="AlphaFoldDB" id="A0A934KFW2"/>
<organism evidence="2 3">
    <name type="scientific">Candidatus Dormiibacter inghamiae</name>
    <dbReference type="NCBI Taxonomy" id="3127013"/>
    <lineage>
        <taxon>Bacteria</taxon>
        <taxon>Bacillati</taxon>
        <taxon>Candidatus Dormiibacterota</taxon>
        <taxon>Candidatus Dormibacteria</taxon>
        <taxon>Candidatus Dormibacterales</taxon>
        <taxon>Candidatus Dormibacteraceae</taxon>
        <taxon>Candidatus Dormiibacter</taxon>
    </lineage>
</organism>
<dbReference type="EMBL" id="JAEKNQ010000015">
    <property type="protein sequence ID" value="MBJ7602158.1"/>
    <property type="molecule type" value="Genomic_DNA"/>
</dbReference>